<reference evidence="1" key="1">
    <citation type="journal article" date="2015" name="Proc. Natl. Acad. Sci. U.S.A.">
        <title>Networks of energetic and metabolic interactions define dynamics in microbial communities.</title>
        <authorList>
            <person name="Embree M."/>
            <person name="Liu J.K."/>
            <person name="Al-Bassam M.M."/>
            <person name="Zengler K."/>
        </authorList>
    </citation>
    <scope>NUCLEOTIDE SEQUENCE</scope>
</reference>
<comment type="caution">
    <text evidence="1">The sequence shown here is derived from an EMBL/GenBank/DDBJ whole genome shotgun (WGS) entry which is preliminary data.</text>
</comment>
<accession>A0A0W8FQ41</accession>
<name>A0A0W8FQ41_9ZZZZ</name>
<organism evidence="1">
    <name type="scientific">hydrocarbon metagenome</name>
    <dbReference type="NCBI Taxonomy" id="938273"/>
    <lineage>
        <taxon>unclassified sequences</taxon>
        <taxon>metagenomes</taxon>
        <taxon>ecological metagenomes</taxon>
    </lineage>
</organism>
<sequence>MFQNYTMSLPQAYKATKDMNLSTDSDDLDFRIVAREALSLILEGRMQERILHKLRRPGIFLG</sequence>
<evidence type="ECO:0000313" key="1">
    <source>
        <dbReference type="EMBL" id="KUG23039.1"/>
    </source>
</evidence>
<proteinExistence type="predicted"/>
<dbReference type="EMBL" id="LNQE01000924">
    <property type="protein sequence ID" value="KUG23039.1"/>
    <property type="molecule type" value="Genomic_DNA"/>
</dbReference>
<dbReference type="AlphaFoldDB" id="A0A0W8FQ41"/>
<gene>
    <name evidence="1" type="ORF">ASZ90_007165</name>
</gene>
<protein>
    <submittedName>
        <fullName evidence="1">Uncharacterized protein</fullName>
    </submittedName>
</protein>